<evidence type="ECO:0000313" key="1">
    <source>
        <dbReference type="EMBL" id="EFY87974.1"/>
    </source>
</evidence>
<dbReference type="InParanoid" id="E9E7W7"/>
<dbReference type="eggNOG" id="ENOG502RG5A">
    <property type="taxonomic scope" value="Eukaryota"/>
</dbReference>
<accession>E9E7W7</accession>
<dbReference type="EMBL" id="GL698518">
    <property type="protein sequence ID" value="EFY87974.1"/>
    <property type="molecule type" value="Genomic_DNA"/>
</dbReference>
<reference evidence="1 2" key="1">
    <citation type="journal article" date="2011" name="PLoS Genet.">
        <title>Genome sequencing and comparative transcriptomics of the model entomopathogenic fungi Metarhizium anisopliae and M. acridum.</title>
        <authorList>
            <person name="Gao Q."/>
            <person name="Jin K."/>
            <person name="Ying S.H."/>
            <person name="Zhang Y."/>
            <person name="Xiao G."/>
            <person name="Shang Y."/>
            <person name="Duan Z."/>
            <person name="Hu X."/>
            <person name="Xie X.Q."/>
            <person name="Zhou G."/>
            <person name="Peng G."/>
            <person name="Luo Z."/>
            <person name="Huang W."/>
            <person name="Wang B."/>
            <person name="Fang W."/>
            <person name="Wang S."/>
            <person name="Zhong Y."/>
            <person name="Ma L.J."/>
            <person name="St Leger R.J."/>
            <person name="Zhao G.P."/>
            <person name="Pei Y."/>
            <person name="Feng M.G."/>
            <person name="Xia Y."/>
            <person name="Wang C."/>
        </authorList>
    </citation>
    <scope>NUCLEOTIDE SEQUENCE [LARGE SCALE GENOMIC DNA]</scope>
    <source>
        <strain evidence="1 2">CQMa 102</strain>
    </source>
</reference>
<name>E9E7W7_METAQ</name>
<dbReference type="OrthoDB" id="2338662at2759"/>
<gene>
    <name evidence="1" type="ORF">MAC_05965</name>
</gene>
<evidence type="ECO:0000313" key="2">
    <source>
        <dbReference type="Proteomes" id="UP000002499"/>
    </source>
</evidence>
<keyword evidence="2" id="KW-1185">Reference proteome</keyword>
<organism evidence="2">
    <name type="scientific">Metarhizium acridum (strain CQMa 102)</name>
    <dbReference type="NCBI Taxonomy" id="655827"/>
    <lineage>
        <taxon>Eukaryota</taxon>
        <taxon>Fungi</taxon>
        <taxon>Dikarya</taxon>
        <taxon>Ascomycota</taxon>
        <taxon>Pezizomycotina</taxon>
        <taxon>Sordariomycetes</taxon>
        <taxon>Hypocreomycetidae</taxon>
        <taxon>Hypocreales</taxon>
        <taxon>Clavicipitaceae</taxon>
        <taxon>Metarhizium</taxon>
    </lineage>
</organism>
<dbReference type="AlphaFoldDB" id="E9E7W7"/>
<dbReference type="OMA" id="WPRWCGK"/>
<dbReference type="HOGENOM" id="CLU_022442_0_0_1"/>
<dbReference type="Proteomes" id="UP000002499">
    <property type="component" value="Unassembled WGS sequence"/>
</dbReference>
<protein>
    <recommendedName>
        <fullName evidence="3">Glycoside hydrolase subgroup catalytic core</fullName>
    </recommendedName>
</protein>
<proteinExistence type="predicted"/>
<sequence>MAIELQCIERLPSPPAPLPSSLVYITKQQTVNSNAHNAEQRSRAMIATLHRLRHIDMPVSPFLDEPGASRNFVMRAFTVFGVLIGFVVAQKTGNHPEWQRWCGKAYQPHFEPGGQTVEPDTLPGGPALEIQFKPRYSIYLESERQAEFVVNAGISKWHGQPWPSLSTPDAAPQVVFTVNLVSNNDLLVSDRVNVSTTGNVFAFDLTNLKPSLDPYEVVLFGATEDGASSVTATSELMFLPEKTKGSVAKLDNLNGGFLFRSPATKNNFEPFLPYGYYASCDKFLCDKDYIQKVKAYKDLGLNSMVSLTTVQNSRATYEYMDTLDLRYMYDLRGSYKNLTAVEEHVSVIRDFEGLYSYWGADEPDGHQDPFDLLPKARHLIRQLDPYHPVSVTLNCQNFYYKEYTAGADFVMEDAYPIAINSTFSKWGTPCNTTYGDCGCDNCQGNVQDVPNRLDDLLQYERWLGLWPKTKAHNPQAFHGEDYWFRDPTNEEEVAMNALGFNHDAKVIASWVWPFSDSLGRIMGKFGSAVANQPVRDLIVTGKAHRVHIEGHQVVDAAYWAGEKQVLVSVVNGGYEAIDGEVSIPLPKSLALQTKDAIVWGNGTWTLGDGEVRLSQQSAMATNMVILGVGKGRSKK</sequence>
<evidence type="ECO:0008006" key="3">
    <source>
        <dbReference type="Google" id="ProtNLM"/>
    </source>
</evidence>